<dbReference type="PROSITE" id="PS51464">
    <property type="entry name" value="SIS"/>
    <property type="match status" value="1"/>
</dbReference>
<name>A0A7X4RWL0_9VIBR</name>
<evidence type="ECO:0000313" key="2">
    <source>
        <dbReference type="EMBL" id="MZI95798.1"/>
    </source>
</evidence>
<dbReference type="Proteomes" id="UP000462621">
    <property type="component" value="Unassembled WGS sequence"/>
</dbReference>
<dbReference type="CDD" id="cd05006">
    <property type="entry name" value="SIS_GmhA"/>
    <property type="match status" value="1"/>
</dbReference>
<dbReference type="InterPro" id="IPR001347">
    <property type="entry name" value="SIS_dom"/>
</dbReference>
<organism evidence="2 3">
    <name type="scientific">Vibrio eleionomae</name>
    <dbReference type="NCBI Taxonomy" id="2653505"/>
    <lineage>
        <taxon>Bacteria</taxon>
        <taxon>Pseudomonadati</taxon>
        <taxon>Pseudomonadota</taxon>
        <taxon>Gammaproteobacteria</taxon>
        <taxon>Vibrionales</taxon>
        <taxon>Vibrionaceae</taxon>
        <taxon>Vibrio</taxon>
    </lineage>
</organism>
<dbReference type="InterPro" id="IPR046348">
    <property type="entry name" value="SIS_dom_sf"/>
</dbReference>
<dbReference type="RefSeq" id="WP_161158294.1">
    <property type="nucleotide sequence ID" value="NZ_WEKT01000072.1"/>
</dbReference>
<evidence type="ECO:0000313" key="3">
    <source>
        <dbReference type="Proteomes" id="UP000462621"/>
    </source>
</evidence>
<dbReference type="Pfam" id="PF13580">
    <property type="entry name" value="SIS_2"/>
    <property type="match status" value="1"/>
</dbReference>
<dbReference type="PANTHER" id="PTHR30390">
    <property type="entry name" value="SEDOHEPTULOSE 7-PHOSPHATE ISOMERASE / DNAA INITIATOR-ASSOCIATING FACTOR FOR REPLICATION INITIATION"/>
    <property type="match status" value="1"/>
</dbReference>
<accession>A0A7X4RWL0</accession>
<proteinExistence type="predicted"/>
<gene>
    <name evidence="2" type="ORF">F9817_21675</name>
</gene>
<dbReference type="GO" id="GO:1901135">
    <property type="term" value="P:carbohydrate derivative metabolic process"/>
    <property type="evidence" value="ECO:0007669"/>
    <property type="project" value="InterPro"/>
</dbReference>
<dbReference type="Gene3D" id="3.40.50.10490">
    <property type="entry name" value="Glucose-6-phosphate isomerase like protein, domain 1"/>
    <property type="match status" value="1"/>
</dbReference>
<dbReference type="PANTHER" id="PTHR30390:SF7">
    <property type="entry name" value="PHOSPHOHEPTOSE ISOMERASE"/>
    <property type="match status" value="1"/>
</dbReference>
<evidence type="ECO:0000259" key="1">
    <source>
        <dbReference type="PROSITE" id="PS51464"/>
    </source>
</evidence>
<protein>
    <submittedName>
        <fullName evidence="2">SIS domain-containing protein</fullName>
    </submittedName>
</protein>
<keyword evidence="3" id="KW-1185">Reference proteome</keyword>
<comment type="caution">
    <text evidence="2">The sequence shown here is derived from an EMBL/GenBank/DDBJ whole genome shotgun (WGS) entry which is preliminary data.</text>
</comment>
<dbReference type="EMBL" id="WEKT01000072">
    <property type="protein sequence ID" value="MZI95798.1"/>
    <property type="molecule type" value="Genomic_DNA"/>
</dbReference>
<dbReference type="InterPro" id="IPR035461">
    <property type="entry name" value="GmhA/DiaA"/>
</dbReference>
<reference evidence="2 3" key="1">
    <citation type="submission" date="2019-10" db="EMBL/GenBank/DDBJ databases">
        <title>Vibrio sp. nov. isolated from a shrimp pond.</title>
        <authorList>
            <person name="Gomez-Gil B."/>
            <person name="Enciso-Ibarra J."/>
            <person name="Enciso-Ibarra K."/>
            <person name="Bolan-Mejia C."/>
        </authorList>
    </citation>
    <scope>NUCLEOTIDE SEQUENCE [LARGE SCALE GENOMIC DNA]</scope>
    <source>
        <strain evidence="2 3">CAIM 722</strain>
    </source>
</reference>
<sequence length="187" mass="20704">MNDMEFLNRYFDEYKKLMFEPNVYSSLSEFKELAISVRNNGKKLIFSGNGASAAISAHGAVDFTKQGGVRGITFNEADLITCFANDYGYDHWVEKAVQMYGDEGDVLVLISVSGTSPSVVNAAKYAKNNGMKVVTFTGKKVNNDLKLLGDINFWVNSSAYNIVECIHMSWITTVIDMVIGKSEYSVS</sequence>
<dbReference type="AlphaFoldDB" id="A0A7X4RWL0"/>
<dbReference type="InterPro" id="IPR050099">
    <property type="entry name" value="SIS_GmhA/DiaA_subfam"/>
</dbReference>
<feature type="domain" description="SIS" evidence="1">
    <location>
        <begin position="33"/>
        <end position="187"/>
    </location>
</feature>
<dbReference type="SUPFAM" id="SSF53697">
    <property type="entry name" value="SIS domain"/>
    <property type="match status" value="1"/>
</dbReference>
<dbReference type="GO" id="GO:0097367">
    <property type="term" value="F:carbohydrate derivative binding"/>
    <property type="evidence" value="ECO:0007669"/>
    <property type="project" value="InterPro"/>
</dbReference>